<dbReference type="EC" id="3.4.15.6" evidence="4"/>
<dbReference type="PATRIC" id="fig|512763.3.peg.856"/>
<dbReference type="Pfam" id="PF03575">
    <property type="entry name" value="Peptidase_S51"/>
    <property type="match status" value="1"/>
</dbReference>
<evidence type="ECO:0000256" key="8">
    <source>
        <dbReference type="ARBA" id="ARBA00022825"/>
    </source>
</evidence>
<dbReference type="InterPro" id="IPR005320">
    <property type="entry name" value="Peptidase_S51"/>
</dbReference>
<dbReference type="KEGG" id="rti:DC20_03840"/>
<dbReference type="OrthoDB" id="4841110at2"/>
<proteinExistence type="inferred from homology"/>
<dbReference type="GO" id="GO:0008236">
    <property type="term" value="F:serine-type peptidase activity"/>
    <property type="evidence" value="ECO:0007669"/>
    <property type="project" value="UniProtKB-KW"/>
</dbReference>
<evidence type="ECO:0000256" key="5">
    <source>
        <dbReference type="ARBA" id="ARBA00015719"/>
    </source>
</evidence>
<dbReference type="SUPFAM" id="SSF52317">
    <property type="entry name" value="Class I glutamine amidotransferase-like"/>
    <property type="match status" value="1"/>
</dbReference>
<dbReference type="STRING" id="512763.DC20_03840"/>
<dbReference type="InterPro" id="IPR029062">
    <property type="entry name" value="Class_I_gatase-like"/>
</dbReference>
<dbReference type="CDD" id="cd03145">
    <property type="entry name" value="GAT1_cyanophycinase"/>
    <property type="match status" value="1"/>
</dbReference>
<dbReference type="RefSeq" id="WP_062545776.1">
    <property type="nucleotide sequence ID" value="NZ_CP012643.1"/>
</dbReference>
<evidence type="ECO:0000256" key="7">
    <source>
        <dbReference type="ARBA" id="ARBA00022801"/>
    </source>
</evidence>
<sequence>MAKKQETALQHYPSNRRFIPKGKLLAIGGKESKDNEGQPEGKDQNINFISEQILKRFVEELKGDNPMVAVIPTASQVPEELAQDYVTVFKNLGITNVQVMDIRNRKDVQDPAHIETVNKAAGIMFTGGDQLRLTAIFGGTPLLLAMKERYAFTDIIIAGTSAGAAAMSTPMIYEGESQGGYIKGDVRVTTGLEFLKDVAIDTHFLTRGRIVRITQAIATNPECIGIGLEEDTAILVTEGGKVEVVGSGLITVIDGMDMTETNIFDIQNGEPFTAKGLRVHMLGDKDEYFIPTYARVQLK</sequence>
<evidence type="ECO:0000256" key="4">
    <source>
        <dbReference type="ARBA" id="ARBA00013115"/>
    </source>
</evidence>
<evidence type="ECO:0000256" key="3">
    <source>
        <dbReference type="ARBA" id="ARBA00006534"/>
    </source>
</evidence>
<dbReference type="Gene3D" id="3.40.50.880">
    <property type="match status" value="1"/>
</dbReference>
<dbReference type="AlphaFoldDB" id="A0A0P0C7D8"/>
<evidence type="ECO:0000256" key="1">
    <source>
        <dbReference type="ARBA" id="ARBA00001092"/>
    </source>
</evidence>
<feature type="active site" description="Charge relay system" evidence="9">
    <location>
        <position position="161"/>
    </location>
</feature>
<gene>
    <name evidence="10" type="ORF">DC20_03840</name>
</gene>
<dbReference type="InterPro" id="IPR011811">
    <property type="entry name" value="Peptidase_S51_cyanophycinase"/>
</dbReference>
<organism evidence="10 11">
    <name type="scientific">Rufibacter tibetensis</name>
    <dbReference type="NCBI Taxonomy" id="512763"/>
    <lineage>
        <taxon>Bacteria</taxon>
        <taxon>Pseudomonadati</taxon>
        <taxon>Bacteroidota</taxon>
        <taxon>Cytophagia</taxon>
        <taxon>Cytophagales</taxon>
        <taxon>Hymenobacteraceae</taxon>
        <taxon>Rufibacter</taxon>
    </lineage>
</organism>
<dbReference type="PANTHER" id="PTHR36175:SF1">
    <property type="entry name" value="CYANOPHYCINASE"/>
    <property type="match status" value="1"/>
</dbReference>
<dbReference type="GO" id="GO:0008241">
    <property type="term" value="F:peptidyl-dipeptidase activity"/>
    <property type="evidence" value="ECO:0007669"/>
    <property type="project" value="UniProtKB-EC"/>
</dbReference>
<dbReference type="EMBL" id="CP012643">
    <property type="protein sequence ID" value="ALJ01179.1"/>
    <property type="molecule type" value="Genomic_DNA"/>
</dbReference>
<evidence type="ECO:0000256" key="2">
    <source>
        <dbReference type="ARBA" id="ARBA00002039"/>
    </source>
</evidence>
<evidence type="ECO:0000256" key="9">
    <source>
        <dbReference type="PIRSR" id="PIRSR032067-1"/>
    </source>
</evidence>
<evidence type="ECO:0000313" key="10">
    <source>
        <dbReference type="EMBL" id="ALJ01179.1"/>
    </source>
</evidence>
<keyword evidence="11" id="KW-1185">Reference proteome</keyword>
<evidence type="ECO:0000256" key="6">
    <source>
        <dbReference type="ARBA" id="ARBA00022670"/>
    </source>
</evidence>
<dbReference type="PANTHER" id="PTHR36175">
    <property type="entry name" value="CYANOPHYCINASE"/>
    <property type="match status" value="1"/>
</dbReference>
<comment type="catalytic activity">
    <reaction evidence="1">
        <text>[L-4-(L-arginin-2-N-yl)aspartate](n) + H2O = [L-4-(L-arginin-2-N-yl)aspartate](n-1) + L-4-(L-arginin-2-N-yl)aspartate</text>
        <dbReference type="Rhea" id="RHEA:12845"/>
        <dbReference type="Rhea" id="RHEA-COMP:13728"/>
        <dbReference type="Rhea" id="RHEA-COMP:13734"/>
        <dbReference type="ChEBI" id="CHEBI:15377"/>
        <dbReference type="ChEBI" id="CHEBI:137986"/>
        <dbReference type="ChEBI" id="CHEBI:137991"/>
        <dbReference type="EC" id="3.4.15.6"/>
    </reaction>
</comment>
<protein>
    <recommendedName>
        <fullName evidence="5">Cyanophycinase</fullName>
        <ecNumber evidence="4">3.4.15.6</ecNumber>
    </recommendedName>
</protein>
<comment type="similarity">
    <text evidence="3">Belongs to the peptidase S51 family.</text>
</comment>
<feature type="active site" description="Charge relay system" evidence="9">
    <location>
        <position position="203"/>
    </location>
</feature>
<feature type="active site" description="Charge relay system" evidence="9">
    <location>
        <position position="230"/>
    </location>
</feature>
<keyword evidence="6" id="KW-0645">Protease</keyword>
<name>A0A0P0C7D8_9BACT</name>
<keyword evidence="8" id="KW-0720">Serine protease</keyword>
<dbReference type="PIRSF" id="PIRSF032067">
    <property type="entry name" value="Cyanophycinase"/>
    <property type="match status" value="1"/>
</dbReference>
<dbReference type="Proteomes" id="UP000061382">
    <property type="component" value="Chromosome"/>
</dbReference>
<dbReference type="GO" id="GO:0006508">
    <property type="term" value="P:proteolysis"/>
    <property type="evidence" value="ECO:0007669"/>
    <property type="project" value="UniProtKB-KW"/>
</dbReference>
<dbReference type="NCBIfam" id="TIGR02069">
    <property type="entry name" value="cyanophycinase"/>
    <property type="match status" value="1"/>
</dbReference>
<accession>A0A0P0C7D8</accession>
<reference evidence="10 11" key="1">
    <citation type="submission" date="2015-08" db="EMBL/GenBank/DDBJ databases">
        <title>Complete genome sequence of Rufibacter tibetensis strain 1351t, a radiation-resistant bacterium from tibet plateau.</title>
        <authorList>
            <person name="Dai J."/>
        </authorList>
    </citation>
    <scope>NUCLEOTIDE SEQUENCE [LARGE SCALE GENOMIC DNA]</scope>
    <source>
        <strain evidence="10 11">1351</strain>
    </source>
</reference>
<keyword evidence="7" id="KW-0378">Hydrolase</keyword>
<evidence type="ECO:0000313" key="11">
    <source>
        <dbReference type="Proteomes" id="UP000061382"/>
    </source>
</evidence>
<comment type="function">
    <text evidence="2">Exopeptidase that catalyzes the hydrolytic cleavage of multi-L-arginyl-poly-L-aspartic acid (cyanophycin; a water-insoluble reserve polymer) into aspartate-arginine dipeptides.</text>
</comment>